<dbReference type="SUPFAM" id="SSF52540">
    <property type="entry name" value="P-loop containing nucleoside triphosphate hydrolases"/>
    <property type="match status" value="1"/>
</dbReference>
<dbReference type="Gene3D" id="3.40.50.300">
    <property type="entry name" value="P-loop containing nucleotide triphosphate hydrolases"/>
    <property type="match status" value="1"/>
</dbReference>
<keyword evidence="2" id="KW-1185">Reference proteome</keyword>
<comment type="caution">
    <text evidence="1">The sequence shown here is derived from an EMBL/GenBank/DDBJ whole genome shotgun (WGS) entry which is preliminary data.</text>
</comment>
<evidence type="ECO:0000313" key="2">
    <source>
        <dbReference type="Proteomes" id="UP000612282"/>
    </source>
</evidence>
<accession>A0ABQ3XSG2</accession>
<protein>
    <recommendedName>
        <fullName evidence="3">Tetratricopeptide repeat protein</fullName>
    </recommendedName>
</protein>
<dbReference type="Proteomes" id="UP000612282">
    <property type="component" value="Unassembled WGS sequence"/>
</dbReference>
<dbReference type="EMBL" id="BOMG01000127">
    <property type="protein sequence ID" value="GID61452.1"/>
    <property type="molecule type" value="Genomic_DNA"/>
</dbReference>
<dbReference type="InterPro" id="IPR053137">
    <property type="entry name" value="NLR-like"/>
</dbReference>
<proteinExistence type="predicted"/>
<evidence type="ECO:0008006" key="3">
    <source>
        <dbReference type="Google" id="ProtNLM"/>
    </source>
</evidence>
<dbReference type="RefSeq" id="WP_203809439.1">
    <property type="nucleotide sequence ID" value="NZ_BAAAQE010000036.1"/>
</dbReference>
<reference evidence="1 2" key="1">
    <citation type="submission" date="2021-01" db="EMBL/GenBank/DDBJ databases">
        <title>Whole genome shotgun sequence of Actinoplanes couchii NBRC 106145.</title>
        <authorList>
            <person name="Komaki H."/>
            <person name="Tamura T."/>
        </authorList>
    </citation>
    <scope>NUCLEOTIDE SEQUENCE [LARGE SCALE GENOMIC DNA]</scope>
    <source>
        <strain evidence="1 2">NBRC 106145</strain>
    </source>
</reference>
<dbReference type="InterPro" id="IPR027417">
    <property type="entry name" value="P-loop_NTPase"/>
</dbReference>
<sequence>MSFLRPDPPPADFSTEASGTGSVALRDNYGTVATNVILPRDVSWPVRVGLVPRLADCFQDRSLEGIADFAAVEETVPGGSTMLLSGMGGVGKTQVAVSLAERLWRDRQLDLLVWISATSRAGILGGYARAGLAVAAPGVQGTDAEADAAQFHGWLSATDRRWLIVLDTLERSADLQGLWPPSRDLGRTVLTTRLRGVALDGPDQRLVQMGTFTAAEGAAYLQARLEGHPDLADDIDGVVTDLGSLPLALGQASAFLLDEHVPCSVYRTRWADRRVRLDDLMPDPEDPNGLPDDYQRTVAVTLSLSVEPAGRARPAGLARPVLELASVLHPAGIPASLFTTEAALNWLTHHCSNTQVNGAGVIHSALRCLHRLNLMTLDSSNVMVHALVQRVMRETKADEELTDLAWAAADALAEEWPQVASDRDYAQRLRDNAATVYGYGKEVLLHPDIHPVLAQAASSLGESGDAVGAVAAYERLHADIVRMPHHDSGSALNLRHLMARWQVRAGNPSEAVATNAALLPALIEVKGPEHPLTLATRNNLAQAQGESGNPDAAVSAYRQLLPDLNRILGPSDPLTLVARLNNAHWRGVAGGPAGAAAEYEQMLDDFEHVLGPDAFETMVVRNNLALLKGLVDVAGAITDAQDVLENQLRELGPEHLSTLKTRSNLATMRAKAGDLAGSIEAHRQLLADRTRVLGPEHPDTLLTRANIADLQGTAGNPSGAAAAYEQILVDQLRVLGPDHPDVTISRRSLHEWREQAGGGAISDSGGRRG</sequence>
<evidence type="ECO:0000313" key="1">
    <source>
        <dbReference type="EMBL" id="GID61452.1"/>
    </source>
</evidence>
<gene>
    <name evidence="1" type="ORF">Aco03nite_098560</name>
</gene>
<dbReference type="SUPFAM" id="SSF48452">
    <property type="entry name" value="TPR-like"/>
    <property type="match status" value="2"/>
</dbReference>
<name>A0ABQ3XSG2_9ACTN</name>
<dbReference type="PRINTS" id="PR00364">
    <property type="entry name" value="DISEASERSIST"/>
</dbReference>
<organism evidence="1 2">
    <name type="scientific">Actinoplanes couchii</name>
    <dbReference type="NCBI Taxonomy" id="403638"/>
    <lineage>
        <taxon>Bacteria</taxon>
        <taxon>Bacillati</taxon>
        <taxon>Actinomycetota</taxon>
        <taxon>Actinomycetes</taxon>
        <taxon>Micromonosporales</taxon>
        <taxon>Micromonosporaceae</taxon>
        <taxon>Actinoplanes</taxon>
    </lineage>
</organism>
<dbReference type="PANTHER" id="PTHR46082:SF6">
    <property type="entry name" value="AAA+ ATPASE DOMAIN-CONTAINING PROTEIN-RELATED"/>
    <property type="match status" value="1"/>
</dbReference>
<dbReference type="InterPro" id="IPR011990">
    <property type="entry name" value="TPR-like_helical_dom_sf"/>
</dbReference>
<dbReference type="Pfam" id="PF13424">
    <property type="entry name" value="TPR_12"/>
    <property type="match status" value="2"/>
</dbReference>
<dbReference type="PANTHER" id="PTHR46082">
    <property type="entry name" value="ATP/GTP-BINDING PROTEIN-RELATED"/>
    <property type="match status" value="1"/>
</dbReference>
<dbReference type="Gene3D" id="1.25.40.10">
    <property type="entry name" value="Tetratricopeptide repeat domain"/>
    <property type="match status" value="2"/>
</dbReference>